<feature type="transmembrane region" description="Helical" evidence="5">
    <location>
        <begin position="69"/>
        <end position="87"/>
    </location>
</feature>
<keyword evidence="8" id="KW-1185">Reference proteome</keyword>
<dbReference type="Pfam" id="PF07298">
    <property type="entry name" value="NnrU"/>
    <property type="match status" value="1"/>
</dbReference>
<dbReference type="AlphaFoldDB" id="A0A1H8GH58"/>
<dbReference type="RefSeq" id="WP_091845310.1">
    <property type="nucleotide sequence ID" value="NZ_FOCM01000004.1"/>
</dbReference>
<proteinExistence type="predicted"/>
<accession>A0A1H8GH58</accession>
<evidence type="ECO:0000256" key="2">
    <source>
        <dbReference type="ARBA" id="ARBA00022692"/>
    </source>
</evidence>
<evidence type="ECO:0000256" key="4">
    <source>
        <dbReference type="ARBA" id="ARBA00023136"/>
    </source>
</evidence>
<evidence type="ECO:0000256" key="3">
    <source>
        <dbReference type="ARBA" id="ARBA00022989"/>
    </source>
</evidence>
<evidence type="ECO:0000256" key="1">
    <source>
        <dbReference type="ARBA" id="ARBA00004141"/>
    </source>
</evidence>
<feature type="domain" description="NnrU" evidence="6">
    <location>
        <begin position="3"/>
        <end position="183"/>
    </location>
</feature>
<keyword evidence="4 5" id="KW-0472">Membrane</keyword>
<keyword evidence="3 5" id="KW-1133">Transmembrane helix</keyword>
<comment type="subcellular location">
    <subcellularLocation>
        <location evidence="1">Membrane</location>
        <topology evidence="1">Multi-pass membrane protein</topology>
    </subcellularLocation>
</comment>
<dbReference type="EMBL" id="FOCM01000004">
    <property type="protein sequence ID" value="SEN42648.1"/>
    <property type="molecule type" value="Genomic_DNA"/>
</dbReference>
<organism evidence="7 8">
    <name type="scientific">Palleronia pelagia</name>
    <dbReference type="NCBI Taxonomy" id="387096"/>
    <lineage>
        <taxon>Bacteria</taxon>
        <taxon>Pseudomonadati</taxon>
        <taxon>Pseudomonadota</taxon>
        <taxon>Alphaproteobacteria</taxon>
        <taxon>Rhodobacterales</taxon>
        <taxon>Roseobacteraceae</taxon>
        <taxon>Palleronia</taxon>
    </lineage>
</organism>
<evidence type="ECO:0000256" key="5">
    <source>
        <dbReference type="SAM" id="Phobius"/>
    </source>
</evidence>
<name>A0A1H8GH58_9RHOB</name>
<evidence type="ECO:0000313" key="8">
    <source>
        <dbReference type="Proteomes" id="UP000199372"/>
    </source>
</evidence>
<gene>
    <name evidence="7" type="ORF">SAMN04488011_10457</name>
</gene>
<sequence length="186" mass="20401">MGLLIGGLVLWVVAHVFKRVAPDARASLTERLGTASKGVFAAVLLLSVVLIVMGYRAAPFIPVYTPPAWGVHLVDLLMFPAIALFGLGSSKSSLRRHMRHPQLWGFALWSALHLLVNGDLASVIMWGTFIVWALAEMRLINMREPDWQPYEGGSTKGTIRLAVITAVLYVIITAIHYWLGVNPFGA</sequence>
<dbReference type="GO" id="GO:0016020">
    <property type="term" value="C:membrane"/>
    <property type="evidence" value="ECO:0007669"/>
    <property type="project" value="UniProtKB-SubCell"/>
</dbReference>
<keyword evidence="2 5" id="KW-0812">Transmembrane</keyword>
<feature type="transmembrane region" description="Helical" evidence="5">
    <location>
        <begin position="38"/>
        <end position="57"/>
    </location>
</feature>
<dbReference type="OrthoDB" id="5293641at2"/>
<feature type="transmembrane region" description="Helical" evidence="5">
    <location>
        <begin position="161"/>
        <end position="179"/>
    </location>
</feature>
<dbReference type="InterPro" id="IPR009915">
    <property type="entry name" value="NnrU_dom"/>
</dbReference>
<evidence type="ECO:0000259" key="6">
    <source>
        <dbReference type="Pfam" id="PF07298"/>
    </source>
</evidence>
<evidence type="ECO:0000313" key="7">
    <source>
        <dbReference type="EMBL" id="SEN42648.1"/>
    </source>
</evidence>
<protein>
    <submittedName>
        <fullName evidence="7">NnrU protein</fullName>
    </submittedName>
</protein>
<reference evidence="8" key="1">
    <citation type="submission" date="2016-10" db="EMBL/GenBank/DDBJ databases">
        <authorList>
            <person name="Varghese N."/>
            <person name="Submissions S."/>
        </authorList>
    </citation>
    <scope>NUCLEOTIDE SEQUENCE [LARGE SCALE GENOMIC DNA]</scope>
    <source>
        <strain evidence="8">DSM 26893</strain>
    </source>
</reference>
<dbReference type="Proteomes" id="UP000199372">
    <property type="component" value="Unassembled WGS sequence"/>
</dbReference>
<feature type="transmembrane region" description="Helical" evidence="5">
    <location>
        <begin position="107"/>
        <end position="135"/>
    </location>
</feature>